<dbReference type="Gene3D" id="1.20.5.420">
    <property type="entry name" value="Immunoglobulin FC, subunit C"/>
    <property type="match status" value="1"/>
</dbReference>
<evidence type="ECO:0000256" key="7">
    <source>
        <dbReference type="ARBA" id="ARBA00023316"/>
    </source>
</evidence>
<gene>
    <name evidence="12" type="ORF">DOTSEDRAFT_79531</name>
</gene>
<keyword evidence="8" id="KW-0624">Polysaccharide degradation</keyword>
<reference evidence="13" key="1">
    <citation type="journal article" date="2012" name="PLoS Genet.">
        <title>The genomes of the fungal plant pathogens Cladosporium fulvum and Dothistroma septosporum reveal adaptation to different hosts and lifestyles but also signatures of common ancestry.</title>
        <authorList>
            <person name="de Wit P.J.G.M."/>
            <person name="van der Burgt A."/>
            <person name="Oekmen B."/>
            <person name="Stergiopoulos I."/>
            <person name="Abd-Elsalam K.A."/>
            <person name="Aerts A.L."/>
            <person name="Bahkali A.H."/>
            <person name="Beenen H.G."/>
            <person name="Chettri P."/>
            <person name="Cox M.P."/>
            <person name="Datema E."/>
            <person name="de Vries R.P."/>
            <person name="Dhillon B."/>
            <person name="Ganley A.R."/>
            <person name="Griffiths S.A."/>
            <person name="Guo Y."/>
            <person name="Hamelin R.C."/>
            <person name="Henrissat B."/>
            <person name="Kabir M.S."/>
            <person name="Jashni M.K."/>
            <person name="Kema G."/>
            <person name="Klaubauf S."/>
            <person name="Lapidus A."/>
            <person name="Levasseur A."/>
            <person name="Lindquist E."/>
            <person name="Mehrabi R."/>
            <person name="Ohm R.A."/>
            <person name="Owen T.J."/>
            <person name="Salamov A."/>
            <person name="Schwelm A."/>
            <person name="Schijlen E."/>
            <person name="Sun H."/>
            <person name="van den Burg H.A."/>
            <person name="van Ham R.C.H.J."/>
            <person name="Zhang S."/>
            <person name="Goodwin S.B."/>
            <person name="Grigoriev I.V."/>
            <person name="Collemare J."/>
            <person name="Bradshaw R.E."/>
        </authorList>
    </citation>
    <scope>NUCLEOTIDE SEQUENCE [LARGE SCALE GENOMIC DNA]</scope>
    <source>
        <strain evidence="13">NZE10 / CBS 128990</strain>
    </source>
</reference>
<evidence type="ECO:0000259" key="10">
    <source>
        <dbReference type="Pfam" id="PF03639"/>
    </source>
</evidence>
<evidence type="ECO:0000256" key="2">
    <source>
        <dbReference type="ARBA" id="ARBA00010730"/>
    </source>
</evidence>
<feature type="region of interest" description="Disordered" evidence="9">
    <location>
        <begin position="179"/>
        <end position="201"/>
    </location>
</feature>
<evidence type="ECO:0000256" key="8">
    <source>
        <dbReference type="ARBA" id="ARBA00023326"/>
    </source>
</evidence>
<dbReference type="Gene3D" id="2.70.98.30">
    <property type="entry name" value="Golgi alpha-mannosidase II, domain 4"/>
    <property type="match status" value="1"/>
</dbReference>
<feature type="domain" description="Glycosyl hydrolase family 81 N-terminal" evidence="10">
    <location>
        <begin position="321"/>
        <end position="669"/>
    </location>
</feature>
<evidence type="ECO:0000256" key="1">
    <source>
        <dbReference type="ARBA" id="ARBA00000382"/>
    </source>
</evidence>
<name>N1PT51_DOTSN</name>
<comment type="catalytic activity">
    <reaction evidence="1">
        <text>Hydrolysis of (1-&gt;3)-beta-D-glucosidic linkages in (1-&gt;3)-beta-D-glucans.</text>
        <dbReference type="EC" id="3.2.1.39"/>
    </reaction>
</comment>
<dbReference type="EC" id="3.2.1.39" evidence="3"/>
<evidence type="ECO:0000313" key="13">
    <source>
        <dbReference type="Proteomes" id="UP000016933"/>
    </source>
</evidence>
<dbReference type="PANTHER" id="PTHR31983">
    <property type="entry name" value="ENDO-1,3(4)-BETA-GLUCANASE 1"/>
    <property type="match status" value="1"/>
</dbReference>
<dbReference type="OMA" id="DTMFAYA"/>
<dbReference type="InterPro" id="IPR040720">
    <property type="entry name" value="GH81_C"/>
</dbReference>
<evidence type="ECO:0000256" key="9">
    <source>
        <dbReference type="SAM" id="MobiDB-lite"/>
    </source>
</evidence>
<dbReference type="GO" id="GO:0042973">
    <property type="term" value="F:glucan endo-1,3-beta-D-glucosidase activity"/>
    <property type="evidence" value="ECO:0007669"/>
    <property type="project" value="UniProtKB-EC"/>
</dbReference>
<feature type="region of interest" description="Disordered" evidence="9">
    <location>
        <begin position="26"/>
        <end position="50"/>
    </location>
</feature>
<dbReference type="GO" id="GO:0009986">
    <property type="term" value="C:cell surface"/>
    <property type="evidence" value="ECO:0007669"/>
    <property type="project" value="TreeGrafter"/>
</dbReference>
<dbReference type="HOGENOM" id="CLU_005482_2_0_1"/>
<keyword evidence="5" id="KW-0119">Carbohydrate metabolism</keyword>
<dbReference type="InterPro" id="IPR040451">
    <property type="entry name" value="GH81_N"/>
</dbReference>
<dbReference type="Pfam" id="PF17652">
    <property type="entry name" value="Glyco_hydro81C"/>
    <property type="match status" value="1"/>
</dbReference>
<dbReference type="Pfam" id="PF03639">
    <property type="entry name" value="Glyco_hydro_81"/>
    <property type="match status" value="1"/>
</dbReference>
<dbReference type="EMBL" id="KB446538">
    <property type="protein sequence ID" value="EME45594.1"/>
    <property type="molecule type" value="Genomic_DNA"/>
</dbReference>
<evidence type="ECO:0000256" key="6">
    <source>
        <dbReference type="ARBA" id="ARBA00023295"/>
    </source>
</evidence>
<dbReference type="GO" id="GO:0000272">
    <property type="term" value="P:polysaccharide catabolic process"/>
    <property type="evidence" value="ECO:0007669"/>
    <property type="project" value="UniProtKB-KW"/>
</dbReference>
<organism evidence="12 13">
    <name type="scientific">Dothistroma septosporum (strain NZE10 / CBS 128990)</name>
    <name type="common">Red band needle blight fungus</name>
    <name type="synonym">Mycosphaerella pini</name>
    <dbReference type="NCBI Taxonomy" id="675120"/>
    <lineage>
        <taxon>Eukaryota</taxon>
        <taxon>Fungi</taxon>
        <taxon>Dikarya</taxon>
        <taxon>Ascomycota</taxon>
        <taxon>Pezizomycotina</taxon>
        <taxon>Dothideomycetes</taxon>
        <taxon>Dothideomycetidae</taxon>
        <taxon>Mycosphaerellales</taxon>
        <taxon>Mycosphaerellaceae</taxon>
        <taxon>Dothistroma</taxon>
    </lineage>
</organism>
<protein>
    <recommendedName>
        <fullName evidence="3">glucan endo-1,3-beta-D-glucosidase</fullName>
        <ecNumber evidence="3">3.2.1.39</ecNumber>
    </recommendedName>
</protein>
<accession>N1PT51</accession>
<dbReference type="Gene3D" id="1.10.287.1170">
    <property type="entry name" value="glycoside hydrolase family 81 endo-[beta] glucanase"/>
    <property type="match status" value="1"/>
</dbReference>
<dbReference type="AlphaFoldDB" id="N1PT51"/>
<evidence type="ECO:0000259" key="11">
    <source>
        <dbReference type="Pfam" id="PF17652"/>
    </source>
</evidence>
<evidence type="ECO:0000256" key="3">
    <source>
        <dbReference type="ARBA" id="ARBA00012780"/>
    </source>
</evidence>
<sequence length="1051" mass="113682">MRFEVARVVPTRTCLKRLFDLGVGIKEPSSPEPGRTRITGTEERRHQGSHIDQIRSIPCCQSPTQLRCRSPPTEMPLVMTSHRFAPKVPYDLLLIALLQIALSSGHPFTGDPLSQEQRFVNDQTLATPTITISCSEEQPTKVVEHVTNPVQQIADGQIQVHTSILPTSSLAAVLQVPDGQLQQPIPPPDGAASFTTSSTTSTILPRDLSTNVLAASITTSIPDGSLTSLSSAAVQTVSEEGPSSASGTVVTSLETSGNPSSQPFGTSVPTATSSLPLVDTGTLTDVSPTATLVVTQLSASNIFQPIATDAPPAQLQQRDDHPVPRVGIQPQVHKLQTNKFYSALFLANQSSPVFLFPYSVTWVRGGGNIGTWGLAISHIDASDYTYGDPKYDQATGYRLDAGEASRFSSPIDQPSIILSALELVNTSTERPGLTTEALEWGSVTANLFPVGWRTPIIKFPLVQGLSFITGNYSWGTPLIQSGIGFSEIKYIGAAVPNATYSYSLGLKDNTTWLMYVTPDQSLCPGYSVNSFTAVNGSNASSVQGHSQFSGLIQIAKVPVSPGGSYFDLVSLYDGAAGAYATSVNITGTVNDTTGSYSLSWTKAGTQNQSLLMFALPHHVASLSYGNQAGITPLQLQTTVKGMATAIKGDRWTLLETNLPISMGFAPWTPTAGNSETVSSTAIDAIYSAGLAELSQSPGVLSQANVGSFYYDGKALAKFAAMIYTQYDIVGNKTLAYSGLRDLKTSFAQHVNGTQKYSLVYDRAWGGAVSNASYNGGDSGIDFGNTYYNDHHFHFGYFVYTAAVIAYLEPDWLEEEGNVAWVNTLVRDYANAIVDDEYFPFSRAFDWYHGHSWATGLFDMADGKNQESSSEDCMASYAIKMWGQVVGDTNMMARGNLMLSVQARAMQMYYLYESDNDVQPSRFIGNKAAGILFENKIDHVTFFGALPQYVQGIHMIPIMPFSSFIRTPALVQQEWSAYFANTTDGTNQYIDSIQDGWRGILMANYGIADPNSCYNFFSNSSFQAQYLDGGASRTWYLAYCASLSAAQNRVEQ</sequence>
<keyword evidence="6" id="KW-0326">Glycosidase</keyword>
<evidence type="ECO:0000313" key="12">
    <source>
        <dbReference type="EMBL" id="EME45594.1"/>
    </source>
</evidence>
<dbReference type="STRING" id="675120.N1PT51"/>
<evidence type="ECO:0000256" key="4">
    <source>
        <dbReference type="ARBA" id="ARBA00022801"/>
    </source>
</evidence>
<dbReference type="OrthoDB" id="4473401at2759"/>
<comment type="similarity">
    <text evidence="2">Belongs to the glycosyl hydrolase 81 family.</text>
</comment>
<dbReference type="InterPro" id="IPR005200">
    <property type="entry name" value="Endo-beta-glucanase"/>
</dbReference>
<proteinExistence type="inferred from homology"/>
<dbReference type="eggNOG" id="KOG2254">
    <property type="taxonomic scope" value="Eukaryota"/>
</dbReference>
<dbReference type="GO" id="GO:0052861">
    <property type="term" value="F:endo-1,3(4)-beta-glucanase activity"/>
    <property type="evidence" value="ECO:0007669"/>
    <property type="project" value="InterPro"/>
</dbReference>
<dbReference type="GO" id="GO:0071555">
    <property type="term" value="P:cell wall organization"/>
    <property type="evidence" value="ECO:0007669"/>
    <property type="project" value="UniProtKB-KW"/>
</dbReference>
<dbReference type="PANTHER" id="PTHR31983:SF0">
    <property type="entry name" value="GLUCAN ENDO-1,3-BETA-D-GLUCOSIDASE 2"/>
    <property type="match status" value="1"/>
</dbReference>
<dbReference type="Proteomes" id="UP000016933">
    <property type="component" value="Unassembled WGS sequence"/>
</dbReference>
<feature type="domain" description="Glycosyl hydrolase family 81 C-terminal" evidence="11">
    <location>
        <begin position="677"/>
        <end position="1036"/>
    </location>
</feature>
<keyword evidence="7" id="KW-0961">Cell wall biogenesis/degradation</keyword>
<reference evidence="12 13" key="2">
    <citation type="journal article" date="2012" name="PLoS Pathog.">
        <title>Diverse lifestyles and strategies of plant pathogenesis encoded in the genomes of eighteen Dothideomycetes fungi.</title>
        <authorList>
            <person name="Ohm R.A."/>
            <person name="Feau N."/>
            <person name="Henrissat B."/>
            <person name="Schoch C.L."/>
            <person name="Horwitz B.A."/>
            <person name="Barry K.W."/>
            <person name="Condon B.J."/>
            <person name="Copeland A.C."/>
            <person name="Dhillon B."/>
            <person name="Glaser F."/>
            <person name="Hesse C.N."/>
            <person name="Kosti I."/>
            <person name="LaButti K."/>
            <person name="Lindquist E.A."/>
            <person name="Lucas S."/>
            <person name="Salamov A.A."/>
            <person name="Bradshaw R.E."/>
            <person name="Ciuffetti L."/>
            <person name="Hamelin R.C."/>
            <person name="Kema G.H.J."/>
            <person name="Lawrence C."/>
            <person name="Scott J.A."/>
            <person name="Spatafora J.W."/>
            <person name="Turgeon B.G."/>
            <person name="de Wit P.J.G.M."/>
            <person name="Zhong S."/>
            <person name="Goodwin S.B."/>
            <person name="Grigoriev I.V."/>
        </authorList>
    </citation>
    <scope>NUCLEOTIDE SEQUENCE [LARGE SCALE GENOMIC DNA]</scope>
    <source>
        <strain evidence="13">NZE10 / CBS 128990</strain>
    </source>
</reference>
<feature type="region of interest" description="Disordered" evidence="9">
    <location>
        <begin position="237"/>
        <end position="269"/>
    </location>
</feature>
<keyword evidence="4 12" id="KW-0378">Hydrolase</keyword>
<keyword evidence="13" id="KW-1185">Reference proteome</keyword>
<evidence type="ECO:0000256" key="5">
    <source>
        <dbReference type="ARBA" id="ARBA00023277"/>
    </source>
</evidence>
<dbReference type="PROSITE" id="PS52008">
    <property type="entry name" value="GH81"/>
    <property type="match status" value="1"/>
</dbReference>